<dbReference type="GO" id="GO:0005096">
    <property type="term" value="F:GTPase activator activity"/>
    <property type="evidence" value="ECO:0007669"/>
    <property type="project" value="InterPro"/>
</dbReference>
<dbReference type="InterPro" id="IPR002110">
    <property type="entry name" value="Ankyrin_rpt"/>
</dbReference>
<dbReference type="InterPro" id="IPR004148">
    <property type="entry name" value="BAR_dom"/>
</dbReference>
<evidence type="ECO:0000256" key="5">
    <source>
        <dbReference type="PROSITE-ProRule" id="PRU00288"/>
    </source>
</evidence>
<dbReference type="PANTHER" id="PTHR23180:SF160">
    <property type="entry name" value="ADP-RIBOSYLATION FACTOR GTPASE-ACTIVATING PROTEIN EFFECTOR PROTEIN 1"/>
    <property type="match status" value="1"/>
</dbReference>
<feature type="domain" description="Arf-GAP" evidence="8">
    <location>
        <begin position="758"/>
        <end position="877"/>
    </location>
</feature>
<dbReference type="InterPro" id="IPR001164">
    <property type="entry name" value="ArfGAP_dom"/>
</dbReference>
<keyword evidence="2 5" id="KW-0863">Zinc-finger</keyword>
<protein>
    <recommendedName>
        <fullName evidence="11">ArfGap-domain-containing protein</fullName>
    </recommendedName>
</protein>
<dbReference type="PROSITE" id="PS50003">
    <property type="entry name" value="PH_DOMAIN"/>
    <property type="match status" value="1"/>
</dbReference>
<dbReference type="InterPro" id="IPR001849">
    <property type="entry name" value="PH_domain"/>
</dbReference>
<reference evidence="9" key="1">
    <citation type="submission" date="2022-07" db="EMBL/GenBank/DDBJ databases">
        <title>Phylogenomic reconstructions and comparative analyses of Kickxellomycotina fungi.</title>
        <authorList>
            <person name="Reynolds N.K."/>
            <person name="Stajich J.E."/>
            <person name="Barry K."/>
            <person name="Grigoriev I.V."/>
            <person name="Crous P."/>
            <person name="Smith M.E."/>
        </authorList>
    </citation>
    <scope>NUCLEOTIDE SEQUENCE</scope>
    <source>
        <strain evidence="9">NBRC 105413</strain>
    </source>
</reference>
<evidence type="ECO:0000259" key="8">
    <source>
        <dbReference type="PROSITE" id="PS50115"/>
    </source>
</evidence>
<evidence type="ECO:0008006" key="11">
    <source>
        <dbReference type="Google" id="ProtNLM"/>
    </source>
</evidence>
<dbReference type="PROSITE" id="PS50115">
    <property type="entry name" value="ARFGAP"/>
    <property type="match status" value="1"/>
</dbReference>
<keyword evidence="1" id="KW-0479">Metal-binding</keyword>
<gene>
    <name evidence="9" type="ORF">LPJ64_005812</name>
</gene>
<dbReference type="PANTHER" id="PTHR23180">
    <property type="entry name" value="CENTAURIN/ARF"/>
    <property type="match status" value="1"/>
</dbReference>
<dbReference type="InterPro" id="IPR037278">
    <property type="entry name" value="ARFGAP/RecO"/>
</dbReference>
<keyword evidence="4" id="KW-0040">ANK repeat</keyword>
<dbReference type="PROSITE" id="PS50088">
    <property type="entry name" value="ANK_REPEAT"/>
    <property type="match status" value="1"/>
</dbReference>
<proteinExistence type="predicted"/>
<dbReference type="InterPro" id="IPR045258">
    <property type="entry name" value="ACAP1/2/3-like"/>
</dbReference>
<dbReference type="SUPFAM" id="SSF50729">
    <property type="entry name" value="PH domain-like"/>
    <property type="match status" value="1"/>
</dbReference>
<dbReference type="Pfam" id="PF01412">
    <property type="entry name" value="ArfGap"/>
    <property type="match status" value="1"/>
</dbReference>
<feature type="region of interest" description="Disordered" evidence="6">
    <location>
        <begin position="1065"/>
        <end position="1091"/>
    </location>
</feature>
<dbReference type="InterPro" id="IPR036770">
    <property type="entry name" value="Ankyrin_rpt-contain_sf"/>
</dbReference>
<dbReference type="SUPFAM" id="SSF57863">
    <property type="entry name" value="ArfGap/RecO-like zinc finger"/>
    <property type="match status" value="1"/>
</dbReference>
<dbReference type="SUPFAM" id="SSF48403">
    <property type="entry name" value="Ankyrin repeat"/>
    <property type="match status" value="1"/>
</dbReference>
<dbReference type="Proteomes" id="UP001145021">
    <property type="component" value="Unassembled WGS sequence"/>
</dbReference>
<dbReference type="GO" id="GO:0008270">
    <property type="term" value="F:zinc ion binding"/>
    <property type="evidence" value="ECO:0007669"/>
    <property type="project" value="UniProtKB-KW"/>
</dbReference>
<dbReference type="SMART" id="SM00105">
    <property type="entry name" value="ArfGap"/>
    <property type="match status" value="1"/>
</dbReference>
<dbReference type="Gene3D" id="2.30.29.30">
    <property type="entry name" value="Pleckstrin-homology domain (PH domain)/Phosphotyrosine-binding domain (PTB)"/>
    <property type="match status" value="1"/>
</dbReference>
<feature type="repeat" description="ANK" evidence="4">
    <location>
        <begin position="1008"/>
        <end position="1040"/>
    </location>
</feature>
<organism evidence="9 10">
    <name type="scientific">Coemansia asiatica</name>
    <dbReference type="NCBI Taxonomy" id="1052880"/>
    <lineage>
        <taxon>Eukaryota</taxon>
        <taxon>Fungi</taxon>
        <taxon>Fungi incertae sedis</taxon>
        <taxon>Zoopagomycota</taxon>
        <taxon>Kickxellomycotina</taxon>
        <taxon>Kickxellomycetes</taxon>
        <taxon>Kickxellales</taxon>
        <taxon>Kickxellaceae</taxon>
        <taxon>Coemansia</taxon>
    </lineage>
</organism>
<evidence type="ECO:0000256" key="1">
    <source>
        <dbReference type="ARBA" id="ARBA00022723"/>
    </source>
</evidence>
<dbReference type="SMART" id="SM00233">
    <property type="entry name" value="PH"/>
    <property type="match status" value="1"/>
</dbReference>
<feature type="region of interest" description="Disordered" evidence="6">
    <location>
        <begin position="17"/>
        <end position="41"/>
    </location>
</feature>
<dbReference type="InterPro" id="IPR027267">
    <property type="entry name" value="AH/BAR_dom_sf"/>
</dbReference>
<feature type="domain" description="PH" evidence="7">
    <location>
        <begin position="598"/>
        <end position="705"/>
    </location>
</feature>
<dbReference type="Pfam" id="PF12796">
    <property type="entry name" value="Ank_2"/>
    <property type="match status" value="1"/>
</dbReference>
<evidence type="ECO:0000313" key="9">
    <source>
        <dbReference type="EMBL" id="KAJ1642337.1"/>
    </source>
</evidence>
<accession>A0A9W7XFQ7</accession>
<name>A0A9W7XFQ7_9FUNG</name>
<dbReference type="GO" id="GO:0005737">
    <property type="term" value="C:cytoplasm"/>
    <property type="evidence" value="ECO:0007669"/>
    <property type="project" value="InterPro"/>
</dbReference>
<evidence type="ECO:0000256" key="4">
    <source>
        <dbReference type="PROSITE-ProRule" id="PRU00023"/>
    </source>
</evidence>
<dbReference type="PRINTS" id="PR00405">
    <property type="entry name" value="REVINTRACTNG"/>
</dbReference>
<dbReference type="Gene3D" id="1.10.220.150">
    <property type="entry name" value="Arf GTPase activating protein"/>
    <property type="match status" value="1"/>
</dbReference>
<comment type="caution">
    <text evidence="9">The sequence shown here is derived from an EMBL/GenBank/DDBJ whole genome shotgun (WGS) entry which is preliminary data.</text>
</comment>
<dbReference type="CDD" id="cd08204">
    <property type="entry name" value="ArfGap"/>
    <property type="match status" value="1"/>
</dbReference>
<evidence type="ECO:0000313" key="10">
    <source>
        <dbReference type="Proteomes" id="UP001145021"/>
    </source>
</evidence>
<dbReference type="Pfam" id="PF16746">
    <property type="entry name" value="BAR_3"/>
    <property type="match status" value="1"/>
</dbReference>
<dbReference type="EMBL" id="JANBOH010000422">
    <property type="protein sequence ID" value="KAJ1642337.1"/>
    <property type="molecule type" value="Genomic_DNA"/>
</dbReference>
<dbReference type="Gene3D" id="1.25.40.20">
    <property type="entry name" value="Ankyrin repeat-containing domain"/>
    <property type="match status" value="1"/>
</dbReference>
<dbReference type="SUPFAM" id="SSF103657">
    <property type="entry name" value="BAR/IMD domain-like"/>
    <property type="match status" value="1"/>
</dbReference>
<evidence type="ECO:0000259" key="7">
    <source>
        <dbReference type="PROSITE" id="PS50003"/>
    </source>
</evidence>
<evidence type="ECO:0000256" key="2">
    <source>
        <dbReference type="ARBA" id="ARBA00022771"/>
    </source>
</evidence>
<dbReference type="InterPro" id="IPR011993">
    <property type="entry name" value="PH-like_dom_sf"/>
</dbReference>
<dbReference type="SMART" id="SM00248">
    <property type="entry name" value="ANK"/>
    <property type="match status" value="2"/>
</dbReference>
<evidence type="ECO:0000256" key="3">
    <source>
        <dbReference type="ARBA" id="ARBA00022833"/>
    </source>
</evidence>
<dbReference type="Pfam" id="PF00169">
    <property type="entry name" value="PH"/>
    <property type="match status" value="1"/>
</dbReference>
<keyword evidence="10" id="KW-1185">Reference proteome</keyword>
<sequence>MNAASFKAYISVIDSGQKQHKQNPVEEDEPDTYSLQSDGKWKLSTATPTGPSFRLLPGESNSTGTIVYRQKEITMGLVPEYSVQQGQQGLSVVAVVSGLADEAEVWATQAGKPGVERLRMLAQSPAAENGEKTFRVQWVFGSDLGAGETACMSLQLVVSGPSTGPLACLDISVSRDALAKLNTLPQSLEAKEDIAASKDNSKENEYASHVFYKMFEHRAAREHADVDHMQAIKRHPLFSAWTASDSPQFRATLREMEHEAMVRRQKYRDLAKQPTQLPEAYQVFMRQLHQSLDMLSDLPAFSPLQEVFVTPMRQDIGQLLNTLCSNWDTVVAGNARRIYEASFKNLEERRSEFHQASELFESELAKHLRSKAGKDDARRDEAFSRCRAAFDAARWTYFLDLWNATRGWAEAEMFIGALKWAKSIMRARESSRLSTIEEPGRMGWFLDNVSRTCEEIRLQKNEVTEFQALMLNTAGAVVRDQNVESDEFVRVSLDGAPSDMAAMQQPDAKDRRKINALRLSAVQSPEQISLILGSQDTPLVPYNVASVSSVGSVAAIPSDNAKNPLLLAAAATEPAGTRAGSEREGFLFARHNSSSSLSTQGSGSVATTGRGMLTGGSVWRRHWCAVRGGRFFKHAAWKPNEPDTRTPESLSLATATVRVLAPDAKQSSRRRFCFELITPAYHGVFQASSDNEASLWVDVLRRGIEHSLLHGSDPGASDNTRVLASRFSRLSYFSSSVASLTANASTASISVAEIQTEDLLLPCLLQQPGNSVCADCGARQPDWCSLNLGCLICIECSGIHRSLGTHISKVRSLTLDVTSFTPPTIAMLMATGNNLNRGVFESLVVKRPASRQQFIEAKYAARAYVDRSWTLDEGSDVGKAFSQIGAAGWPVLVSLGATKLQPGDGEWTVERASLLLFAAIEAMDAASALRALALGADVNARLQITATDNDATAQCTATPLLASLFGLYNISALCASKSSEPPGHISQLEMAELLVLNGASITWQDDSSRLTALHIACQADNAAAAQYLLDKSADPLALSRDGQKAVQLASSATIEILQKATERAEERVRQEAARSPVDAPKTPRRSSADGHTVFSAARRFTQSLAPVVGSSSRMSVSTERPSLMELGSASDAAAVGMNFGGGGWLASFGAGKGTVKRGRRFATGLRDMGMRAPPPAKLDLSDMLPAIMSAREDSEDDVGIKEQRTMNPELESIEDAPVPADLPSPAQVVAQVEPMVTRKARDRSKPLVRSATITSVASRSQTQLVTLSSEALQDTSLHHKGSVRASRSTQVLKPPIQLVVSPLETRFIEQPTSACSSFVEIKSDVTLNRSFSNSPSSHMSLNESSGMDDYEEGRKIKLTRMGKAKSAFGLRMSSSAEGFASFIGSRNMDDVQVKAPPSANGRLMSRLIPKSSRKLTGIFGSRSDKKI</sequence>
<evidence type="ECO:0000256" key="6">
    <source>
        <dbReference type="SAM" id="MobiDB-lite"/>
    </source>
</evidence>
<keyword evidence="3" id="KW-0862">Zinc</keyword>
<dbReference type="Gene3D" id="1.20.1270.60">
    <property type="entry name" value="Arfaptin homology (AH) domain/BAR domain"/>
    <property type="match status" value="1"/>
</dbReference>
<dbReference type="InterPro" id="IPR038508">
    <property type="entry name" value="ArfGAP_dom_sf"/>
</dbReference>